<reference evidence="2" key="1">
    <citation type="thesis" date="2020" institute="ProQuest LLC" country="789 East Eisenhower Parkway, Ann Arbor, MI, USA">
        <title>Comparative Genomics and Chromosome Evolution.</title>
        <authorList>
            <person name="Mudd A.B."/>
        </authorList>
    </citation>
    <scope>NUCLEOTIDE SEQUENCE</scope>
    <source>
        <strain evidence="2">237g6f4</strain>
        <tissue evidence="2">Blood</tissue>
    </source>
</reference>
<gene>
    <name evidence="2" type="ORF">GDO81_011842</name>
</gene>
<feature type="region of interest" description="Disordered" evidence="1">
    <location>
        <begin position="43"/>
        <end position="77"/>
    </location>
</feature>
<comment type="caution">
    <text evidence="2">The sequence shown here is derived from an EMBL/GenBank/DDBJ whole genome shotgun (WGS) entry which is preliminary data.</text>
</comment>
<keyword evidence="3" id="KW-1185">Reference proteome</keyword>
<protein>
    <submittedName>
        <fullName evidence="2">Uncharacterized protein</fullName>
    </submittedName>
</protein>
<sequence length="77" mass="8876">MLWRWSSYKNSMFKYNNLTDLSHQGRAEDVLRSLLYNAAEHKSTTEWTGEPAENGKIKFGKALHPGQEPAPIFQRVP</sequence>
<evidence type="ECO:0000313" key="2">
    <source>
        <dbReference type="EMBL" id="KAG8571950.1"/>
    </source>
</evidence>
<dbReference type="AlphaFoldDB" id="A0AAV7BHH9"/>
<accession>A0AAV7BHH9</accession>
<name>A0AAV7BHH9_ENGPU</name>
<proteinExistence type="predicted"/>
<organism evidence="2 3">
    <name type="scientific">Engystomops pustulosus</name>
    <name type="common">Tungara frog</name>
    <name type="synonym">Physalaemus pustulosus</name>
    <dbReference type="NCBI Taxonomy" id="76066"/>
    <lineage>
        <taxon>Eukaryota</taxon>
        <taxon>Metazoa</taxon>
        <taxon>Chordata</taxon>
        <taxon>Craniata</taxon>
        <taxon>Vertebrata</taxon>
        <taxon>Euteleostomi</taxon>
        <taxon>Amphibia</taxon>
        <taxon>Batrachia</taxon>
        <taxon>Anura</taxon>
        <taxon>Neobatrachia</taxon>
        <taxon>Hyloidea</taxon>
        <taxon>Leptodactylidae</taxon>
        <taxon>Leiuperinae</taxon>
        <taxon>Engystomops</taxon>
    </lineage>
</organism>
<dbReference type="EMBL" id="WNYA01000005">
    <property type="protein sequence ID" value="KAG8571950.1"/>
    <property type="molecule type" value="Genomic_DNA"/>
</dbReference>
<evidence type="ECO:0000313" key="3">
    <source>
        <dbReference type="Proteomes" id="UP000824782"/>
    </source>
</evidence>
<dbReference type="Proteomes" id="UP000824782">
    <property type="component" value="Unassembled WGS sequence"/>
</dbReference>
<evidence type="ECO:0000256" key="1">
    <source>
        <dbReference type="SAM" id="MobiDB-lite"/>
    </source>
</evidence>